<dbReference type="InterPro" id="IPR037291">
    <property type="entry name" value="DUF4139"/>
</dbReference>
<sequence length="566" mass="61784">MSNSLISVSAKSVGRVAIPSVTLFAAGNIAQVKRQFEVSLQPGQTSVELVHLPAWLDRESLSVEAFSDHGSFDVSILDISFFRSDDDAQEGFSQSLKDLYELRDHQSAVLDTLNSEEQILRAYGEKTTSGGISPDQLTQFIRDFKSRMIEISSERRKVNAEIETTNKKIAKEERAGDYGRGGQPRDMGVSAKLLVGEKGVKSAEESKVNVRFIVTYMVTGASWSPIYEVRAKDSNEQGLFNIDINYRALIVNSTGEPWVGSTLYLSTSSPLRNARVPTLKPYRLSFPAPPPPPSAPSSAPAMEPRMALMRAVPKVLMSASVQEGVPDEIIDGERATMKGADVEGGRLTTILKVEGTVDVACDGEEHTLSIAQLQLFGSMRHVTVPTVNAAAFLEVKATNQSKYPLLPGATRTFLDGNYVSKGRLGNVNPNEEFKISLGVDPSVTVTCSPEEKFRKTSGGFISNSTEVTSFARTVNITNNRSNYIDLEVLYNYPVSEESKIVVRPIPSNIFSSFPIKDSQGNRTDWQEGAGESGSGQVKTMCSIPGGKKTTVKWQWEVEGSGWVVSK</sequence>
<feature type="domain" description="DUF4139" evidence="2">
    <location>
        <begin position="214"/>
        <end position="507"/>
    </location>
</feature>
<protein>
    <recommendedName>
        <fullName evidence="5">Mucoidy inhibitor A</fullName>
    </recommendedName>
</protein>
<evidence type="ECO:0000256" key="1">
    <source>
        <dbReference type="SAM" id="MobiDB-lite"/>
    </source>
</evidence>
<proteinExistence type="predicted"/>
<reference evidence="4" key="1">
    <citation type="submission" date="2014-08" db="EMBL/GenBank/DDBJ databases">
        <authorList>
            <person name="Sharma Rahul"/>
            <person name="Thines Marco"/>
        </authorList>
    </citation>
    <scope>NUCLEOTIDE SEQUENCE</scope>
</reference>
<dbReference type="PANTHER" id="PTHR31005">
    <property type="entry name" value="DUF4139 DOMAIN-CONTAINING PROTEIN"/>
    <property type="match status" value="1"/>
</dbReference>
<evidence type="ECO:0000259" key="3">
    <source>
        <dbReference type="Pfam" id="PF13600"/>
    </source>
</evidence>
<dbReference type="InterPro" id="IPR011935">
    <property type="entry name" value="CHP02231"/>
</dbReference>
<organism evidence="4">
    <name type="scientific">Phaffia rhodozyma</name>
    <name type="common">Yeast</name>
    <name type="synonym">Xanthophyllomyces dendrorhous</name>
    <dbReference type="NCBI Taxonomy" id="264483"/>
    <lineage>
        <taxon>Eukaryota</taxon>
        <taxon>Fungi</taxon>
        <taxon>Dikarya</taxon>
        <taxon>Basidiomycota</taxon>
        <taxon>Agaricomycotina</taxon>
        <taxon>Tremellomycetes</taxon>
        <taxon>Cystofilobasidiales</taxon>
        <taxon>Mrakiaceae</taxon>
        <taxon>Phaffia</taxon>
    </lineage>
</organism>
<dbReference type="InterPro" id="IPR025554">
    <property type="entry name" value="DUF4140"/>
</dbReference>
<dbReference type="NCBIfam" id="TIGR02231">
    <property type="entry name" value="mucoidy inhibitor MuiA family protein"/>
    <property type="match status" value="1"/>
</dbReference>
<evidence type="ECO:0000259" key="2">
    <source>
        <dbReference type="Pfam" id="PF13598"/>
    </source>
</evidence>
<feature type="region of interest" description="Disordered" evidence="1">
    <location>
        <begin position="519"/>
        <end position="541"/>
    </location>
</feature>
<name>A0A0F7SQX2_PHARH</name>
<evidence type="ECO:0000313" key="4">
    <source>
        <dbReference type="EMBL" id="CED82900.1"/>
    </source>
</evidence>
<evidence type="ECO:0008006" key="5">
    <source>
        <dbReference type="Google" id="ProtNLM"/>
    </source>
</evidence>
<feature type="domain" description="DUF4140" evidence="3">
    <location>
        <begin position="21"/>
        <end position="121"/>
    </location>
</feature>
<dbReference type="Pfam" id="PF13598">
    <property type="entry name" value="DUF4139"/>
    <property type="match status" value="1"/>
</dbReference>
<dbReference type="AlphaFoldDB" id="A0A0F7SQX2"/>
<dbReference type="Pfam" id="PF13600">
    <property type="entry name" value="DUF4140"/>
    <property type="match status" value="1"/>
</dbReference>
<dbReference type="EMBL" id="LN483142">
    <property type="protein sequence ID" value="CED82900.1"/>
    <property type="molecule type" value="Genomic_DNA"/>
</dbReference>
<accession>A0A0F7SQX2</accession>
<dbReference type="PANTHER" id="PTHR31005:SF8">
    <property type="entry name" value="DUF4139 DOMAIN-CONTAINING PROTEIN"/>
    <property type="match status" value="1"/>
</dbReference>